<keyword evidence="7" id="KW-1185">Reference proteome</keyword>
<evidence type="ECO:0000256" key="5">
    <source>
        <dbReference type="RuleBase" id="RU003847"/>
    </source>
</evidence>
<dbReference type="InterPro" id="IPR006674">
    <property type="entry name" value="HD_domain"/>
</dbReference>
<dbReference type="CDD" id="cd01668">
    <property type="entry name" value="TGS_RSH"/>
    <property type="match status" value="1"/>
</dbReference>
<dbReference type="InterPro" id="IPR043519">
    <property type="entry name" value="NT_sf"/>
</dbReference>
<comment type="pathway">
    <text evidence="2">Purine metabolism; ppGpp biosynthesis; ppGpp from GDP: step 1/1.</text>
</comment>
<dbReference type="FunFam" id="3.30.460.10:FF:000001">
    <property type="entry name" value="GTP pyrophosphokinase RelA"/>
    <property type="match status" value="1"/>
</dbReference>
<dbReference type="InterPro" id="IPR045600">
    <property type="entry name" value="RelA/SpoT_AH_RIS"/>
</dbReference>
<dbReference type="GO" id="GO:0015969">
    <property type="term" value="P:guanosine tetraphosphate metabolic process"/>
    <property type="evidence" value="ECO:0007669"/>
    <property type="project" value="InterPro"/>
</dbReference>
<dbReference type="Pfam" id="PF13328">
    <property type="entry name" value="HD_4"/>
    <property type="match status" value="1"/>
</dbReference>
<keyword evidence="1" id="KW-0378">Hydrolase</keyword>
<evidence type="ECO:0000256" key="3">
    <source>
        <dbReference type="ARBA" id="ARBA00024387"/>
    </source>
</evidence>
<gene>
    <name evidence="6" type="primary">spoT</name>
    <name evidence="6" type="ORF">Psal009_02508</name>
</gene>
<reference evidence="6 7" key="1">
    <citation type="submission" date="2019-04" db="EMBL/GenBank/DDBJ databases">
        <title>Complete genome sequencing of Piscirickettsia salmonis strain Psal-009.</title>
        <authorList>
            <person name="Schober I."/>
            <person name="Bunk B."/>
            <person name="Sproer C."/>
            <person name="Carril G.P."/>
            <person name="Riedel T."/>
            <person name="Flores-Herrera P.A."/>
            <person name="Nourdin-Galindo G."/>
            <person name="Marshall S.H."/>
            <person name="Overmann J."/>
        </authorList>
    </citation>
    <scope>NUCLEOTIDE SEQUENCE [LARGE SCALE GENOMIC DNA]</scope>
    <source>
        <strain evidence="6 7">Psal-009</strain>
    </source>
</reference>
<dbReference type="InterPro" id="IPR004095">
    <property type="entry name" value="TGS"/>
</dbReference>
<dbReference type="Gene3D" id="3.10.20.30">
    <property type="match status" value="1"/>
</dbReference>
<dbReference type="Proteomes" id="UP000422232">
    <property type="component" value="Chromosome"/>
</dbReference>
<dbReference type="SMART" id="SM00954">
    <property type="entry name" value="RelA_SpoT"/>
    <property type="match status" value="1"/>
</dbReference>
<comment type="catalytic activity">
    <reaction evidence="4">
        <text>guanosine 3',5'-bis(diphosphate) + H2O = GDP + diphosphate + H(+)</text>
        <dbReference type="Rhea" id="RHEA:14253"/>
        <dbReference type="ChEBI" id="CHEBI:15377"/>
        <dbReference type="ChEBI" id="CHEBI:15378"/>
        <dbReference type="ChEBI" id="CHEBI:33019"/>
        <dbReference type="ChEBI" id="CHEBI:58189"/>
        <dbReference type="ChEBI" id="CHEBI:77828"/>
        <dbReference type="EC" id="3.1.7.2"/>
    </reaction>
</comment>
<dbReference type="CDD" id="cd00077">
    <property type="entry name" value="HDc"/>
    <property type="match status" value="1"/>
</dbReference>
<evidence type="ECO:0000256" key="2">
    <source>
        <dbReference type="ARBA" id="ARBA00024329"/>
    </source>
</evidence>
<dbReference type="PANTHER" id="PTHR21262:SF36">
    <property type="entry name" value="BIFUNCTIONAL (P)PPGPP SYNTHASE_HYDROLASE SPOT"/>
    <property type="match status" value="1"/>
</dbReference>
<dbReference type="NCBIfam" id="TIGR00691">
    <property type="entry name" value="spoT_relA"/>
    <property type="match status" value="1"/>
</dbReference>
<dbReference type="GO" id="GO:0042594">
    <property type="term" value="P:response to starvation"/>
    <property type="evidence" value="ECO:0007669"/>
    <property type="project" value="TreeGrafter"/>
</dbReference>
<proteinExistence type="inferred from homology"/>
<accession>A0A9Q5VCW0</accession>
<dbReference type="InterPro" id="IPR004811">
    <property type="entry name" value="RelA/Spo_fam"/>
</dbReference>
<name>A0A9Q5VCW0_PISSA</name>
<dbReference type="GO" id="GO:0008728">
    <property type="term" value="F:GTP diphosphokinase activity"/>
    <property type="evidence" value="ECO:0007669"/>
    <property type="project" value="TreeGrafter"/>
</dbReference>
<dbReference type="InterPro" id="IPR033655">
    <property type="entry name" value="TGS_RelA/SpoT"/>
</dbReference>
<dbReference type="EC" id="3.1.7.2" evidence="3"/>
<dbReference type="CDD" id="cd04876">
    <property type="entry name" value="ACT_RelA-SpoT"/>
    <property type="match status" value="1"/>
</dbReference>
<dbReference type="PROSITE" id="PS51831">
    <property type="entry name" value="HD"/>
    <property type="match status" value="1"/>
</dbReference>
<dbReference type="InterPro" id="IPR012675">
    <property type="entry name" value="Beta-grasp_dom_sf"/>
</dbReference>
<dbReference type="PROSITE" id="PS51671">
    <property type="entry name" value="ACT"/>
    <property type="match status" value="1"/>
</dbReference>
<dbReference type="GO" id="GO:0015949">
    <property type="term" value="P:nucleobase-containing small molecule interconversion"/>
    <property type="evidence" value="ECO:0007669"/>
    <property type="project" value="UniProtKB-ARBA"/>
</dbReference>
<dbReference type="SUPFAM" id="SSF81271">
    <property type="entry name" value="TGS-like"/>
    <property type="match status" value="1"/>
</dbReference>
<evidence type="ECO:0000313" key="6">
    <source>
        <dbReference type="EMBL" id="QGO06593.1"/>
    </source>
</evidence>
<dbReference type="GO" id="GO:0008893">
    <property type="term" value="F:guanosine-3',5'-bis(diphosphate) 3'-diphosphatase activity"/>
    <property type="evidence" value="ECO:0007669"/>
    <property type="project" value="UniProtKB-EC"/>
</dbReference>
<evidence type="ECO:0000256" key="1">
    <source>
        <dbReference type="ARBA" id="ARBA00022801"/>
    </source>
</evidence>
<dbReference type="GeneID" id="66740351"/>
<dbReference type="SMART" id="SM00471">
    <property type="entry name" value="HDc"/>
    <property type="match status" value="1"/>
</dbReference>
<comment type="function">
    <text evidence="5">In eubacteria ppGpp (guanosine 3'-diphosphate 5'-diphosphate) is a mediator of the stringent response that coordinates a variety of cellular activities in response to changes in nutritional abundance.</text>
</comment>
<dbReference type="InterPro" id="IPR007685">
    <property type="entry name" value="RelA_SpoT"/>
</dbReference>
<dbReference type="GO" id="GO:0005886">
    <property type="term" value="C:plasma membrane"/>
    <property type="evidence" value="ECO:0007669"/>
    <property type="project" value="TreeGrafter"/>
</dbReference>
<dbReference type="PANTHER" id="PTHR21262">
    <property type="entry name" value="GUANOSINE-3',5'-BIS DIPHOSPHATE 3'-PYROPHOSPHOHYDROLASE"/>
    <property type="match status" value="1"/>
</dbReference>
<dbReference type="InterPro" id="IPR003607">
    <property type="entry name" value="HD/PDEase_dom"/>
</dbReference>
<comment type="similarity">
    <text evidence="5">Belongs to the relA/spoT family.</text>
</comment>
<dbReference type="SUPFAM" id="SSF109604">
    <property type="entry name" value="HD-domain/PDEase-like"/>
    <property type="match status" value="1"/>
</dbReference>
<dbReference type="CDD" id="cd05399">
    <property type="entry name" value="NT_Rel-Spo_like"/>
    <property type="match status" value="1"/>
</dbReference>
<organism evidence="6 7">
    <name type="scientific">Piscirickettsia salmonis</name>
    <dbReference type="NCBI Taxonomy" id="1238"/>
    <lineage>
        <taxon>Bacteria</taxon>
        <taxon>Pseudomonadati</taxon>
        <taxon>Pseudomonadota</taxon>
        <taxon>Gammaproteobacteria</taxon>
        <taxon>Thiotrichales</taxon>
        <taxon>Piscirickettsiaceae</taxon>
        <taxon>Piscirickettsia</taxon>
    </lineage>
</organism>
<dbReference type="SUPFAM" id="SSF55021">
    <property type="entry name" value="ACT-like"/>
    <property type="match status" value="1"/>
</dbReference>
<dbReference type="PROSITE" id="PS51880">
    <property type="entry name" value="TGS"/>
    <property type="match status" value="1"/>
</dbReference>
<dbReference type="InterPro" id="IPR002912">
    <property type="entry name" value="ACT_dom"/>
</dbReference>
<dbReference type="Gene3D" id="3.30.460.10">
    <property type="entry name" value="Beta Polymerase, domain 2"/>
    <property type="match status" value="1"/>
</dbReference>
<dbReference type="Pfam" id="PF13291">
    <property type="entry name" value="ACT_4"/>
    <property type="match status" value="1"/>
</dbReference>
<dbReference type="AlphaFoldDB" id="A0A9Q5VCW0"/>
<evidence type="ECO:0000256" key="4">
    <source>
        <dbReference type="ARBA" id="ARBA00047968"/>
    </source>
</evidence>
<dbReference type="Pfam" id="PF19296">
    <property type="entry name" value="RelA_AH_RIS"/>
    <property type="match status" value="1"/>
</dbReference>
<dbReference type="Gene3D" id="1.10.3210.10">
    <property type="entry name" value="Hypothetical protein af1432"/>
    <property type="match status" value="1"/>
</dbReference>
<dbReference type="InterPro" id="IPR045865">
    <property type="entry name" value="ACT-like_dom_sf"/>
</dbReference>
<dbReference type="Pfam" id="PF04607">
    <property type="entry name" value="RelA_SpoT"/>
    <property type="match status" value="1"/>
</dbReference>
<dbReference type="InterPro" id="IPR012676">
    <property type="entry name" value="TGS-like"/>
</dbReference>
<dbReference type="RefSeq" id="WP_016210316.1">
    <property type="nucleotide sequence ID" value="NZ_CP012413.1"/>
</dbReference>
<dbReference type="FunFam" id="3.10.20.30:FF:000002">
    <property type="entry name" value="GTP pyrophosphokinase (RelA/SpoT)"/>
    <property type="match status" value="1"/>
</dbReference>
<evidence type="ECO:0000313" key="7">
    <source>
        <dbReference type="Proteomes" id="UP000422232"/>
    </source>
</evidence>
<dbReference type="Pfam" id="PF02824">
    <property type="entry name" value="TGS"/>
    <property type="match status" value="1"/>
</dbReference>
<sequence length="717" mass="81052">MFLFTDLRDEIKTYLEHDDVIQVCQAFLVAFRAHDGQVRRSGEPYICHPIEVARILASMKMDAQTIMAALMHDVIEDTEVTKEDIAKLFGDEVANLIDGVTKLKQISFRSKIEQQAENFRKMMLAMVKDVRVILVKLADRLHNMRTLGALPPSKKRRIARETLDIYAPIAHRLGMHNIRLEFEDLGFQSMYPMRYRTIRDSVHKARGNRHKIIEKIEEELKEHLKKHQIDYIKLSGREKHYYSIYKKMLNKGLSFNEVMDVYAFRVLLNNRDNCYRTLGSAHALYKPVPGRFKDYIAIPKANGYQSLHTTLFGPYGVPIEIQIRTKKMHQVAEVGIAAHWLYKEGNTKIEASTARWLKGVEEIQEHSGSSLEFIEDMKGDLFPGEVYIFSPKGKIFALPNGSTAVDFAYAVHTHIGNACIASKIDNRLMPLSTPLMTGQTVEIITAPAARPNPAWLSFVVTGKARGNIRHHLKNQQLLDAIELGKALLERALTHASIDLDALSQSTLSHSLLRKMEYESLDKLYADIGIGHRTANMVAQNIHCLHSPSADLQQTGNTDTALATAQPPTAPAPLLIKGTEGMVVSFAKCCYPIPGDEVIGCLNAGRGIIVHRTHCKNALLTLKRNPEHCIQIDWSPSTAADFSARVRVEMSNFRGALGRITTEIADADSNIEHIHSDESDERYFIVTLTLSVRNRVHLARVMRRLKGLRTTLRIYRLK</sequence>
<dbReference type="Gene3D" id="3.30.70.260">
    <property type="match status" value="1"/>
</dbReference>
<dbReference type="EMBL" id="CP038908">
    <property type="protein sequence ID" value="QGO06593.1"/>
    <property type="molecule type" value="Genomic_DNA"/>
</dbReference>
<protein>
    <recommendedName>
        <fullName evidence="3">guanosine-3',5'-bis(diphosphate) 3'-diphosphatase</fullName>
        <ecNumber evidence="3">3.1.7.2</ecNumber>
    </recommendedName>
</protein>
<dbReference type="SUPFAM" id="SSF81301">
    <property type="entry name" value="Nucleotidyltransferase"/>
    <property type="match status" value="1"/>
</dbReference>
<dbReference type="FunFam" id="1.10.3210.10:FF:000001">
    <property type="entry name" value="GTP pyrophosphokinase RelA"/>
    <property type="match status" value="1"/>
</dbReference>